<gene>
    <name evidence="2" type="ORF">DFR75_11139</name>
</gene>
<dbReference type="EMBL" id="SNXK01000011">
    <property type="protein sequence ID" value="TDP30575.1"/>
    <property type="molecule type" value="Genomic_DNA"/>
</dbReference>
<dbReference type="InterPro" id="IPR000073">
    <property type="entry name" value="AB_hydrolase_1"/>
</dbReference>
<name>A0A4R6P084_NOCIG</name>
<dbReference type="InterPro" id="IPR050266">
    <property type="entry name" value="AB_hydrolase_sf"/>
</dbReference>
<sequence length="320" mass="33930">MTSSLDNRIRAIEHRVAGAHGLTITEHSLPQRDPRVRVLSVGAGSPLIYLNGITAPALGFAPLLSELPGYRHILVEFPGHGLAPAPQWTGPSLREFAVTTLTGTLDALGLPKATVIANSLGGLCTFWTALDAPDRISRAVLIGAPATALPGARPVPAMVSLSTPLRGRLEQALMGLPSPRFLAEAALSEALGEQAVAAMSDDLVDLHRLPLRRPSQAAAYRSLLKRLLDGRTPRPENILTPTEFSRLDIPLLFVWGRDDVILSPTDALPSIEHIPTAHLEEVPGGHNPWFDDAVACATPIHAFVTAGHGAESAPAPHPIS</sequence>
<keyword evidence="3" id="KW-1185">Reference proteome</keyword>
<dbReference type="Proteomes" id="UP000295087">
    <property type="component" value="Unassembled WGS sequence"/>
</dbReference>
<evidence type="ECO:0000313" key="2">
    <source>
        <dbReference type="EMBL" id="TDP30575.1"/>
    </source>
</evidence>
<organism evidence="2 3">
    <name type="scientific">Nocardia ignorata</name>
    <dbReference type="NCBI Taxonomy" id="145285"/>
    <lineage>
        <taxon>Bacteria</taxon>
        <taxon>Bacillati</taxon>
        <taxon>Actinomycetota</taxon>
        <taxon>Actinomycetes</taxon>
        <taxon>Mycobacteriales</taxon>
        <taxon>Nocardiaceae</taxon>
        <taxon>Nocardia</taxon>
    </lineage>
</organism>
<evidence type="ECO:0000259" key="1">
    <source>
        <dbReference type="Pfam" id="PF00561"/>
    </source>
</evidence>
<dbReference type="PRINTS" id="PR00111">
    <property type="entry name" value="ABHYDROLASE"/>
</dbReference>
<dbReference type="RefSeq" id="WP_067498752.1">
    <property type="nucleotide sequence ID" value="NZ_SNXK01000011.1"/>
</dbReference>
<comment type="caution">
    <text evidence="2">The sequence shown here is derived from an EMBL/GenBank/DDBJ whole genome shotgun (WGS) entry which is preliminary data.</text>
</comment>
<dbReference type="SUPFAM" id="SSF53474">
    <property type="entry name" value="alpha/beta-Hydrolases"/>
    <property type="match status" value="1"/>
</dbReference>
<dbReference type="InterPro" id="IPR029058">
    <property type="entry name" value="AB_hydrolase_fold"/>
</dbReference>
<dbReference type="Gene3D" id="3.40.50.1820">
    <property type="entry name" value="alpha/beta hydrolase"/>
    <property type="match status" value="1"/>
</dbReference>
<accession>A0A4R6P084</accession>
<reference evidence="2 3" key="1">
    <citation type="submission" date="2019-03" db="EMBL/GenBank/DDBJ databases">
        <title>Genomic Encyclopedia of Type Strains, Phase IV (KMG-IV): sequencing the most valuable type-strain genomes for metagenomic binning, comparative biology and taxonomic classification.</title>
        <authorList>
            <person name="Goeker M."/>
        </authorList>
    </citation>
    <scope>NUCLEOTIDE SEQUENCE [LARGE SCALE GENOMIC DNA]</scope>
    <source>
        <strain evidence="2 3">DSM 44496</strain>
    </source>
</reference>
<protein>
    <submittedName>
        <fullName evidence="2">Pimeloyl-ACP methyl ester carboxylesterase</fullName>
    </submittedName>
</protein>
<dbReference type="AlphaFoldDB" id="A0A4R6P084"/>
<dbReference type="PANTHER" id="PTHR43798">
    <property type="entry name" value="MONOACYLGLYCEROL LIPASE"/>
    <property type="match status" value="1"/>
</dbReference>
<proteinExistence type="predicted"/>
<feature type="domain" description="AB hydrolase-1" evidence="1">
    <location>
        <begin position="46"/>
        <end position="292"/>
    </location>
</feature>
<dbReference type="GO" id="GO:0003824">
    <property type="term" value="F:catalytic activity"/>
    <property type="evidence" value="ECO:0007669"/>
    <property type="project" value="UniProtKB-ARBA"/>
</dbReference>
<evidence type="ECO:0000313" key="3">
    <source>
        <dbReference type="Proteomes" id="UP000295087"/>
    </source>
</evidence>
<dbReference type="Pfam" id="PF00561">
    <property type="entry name" value="Abhydrolase_1"/>
    <property type="match status" value="1"/>
</dbReference>